<dbReference type="InterPro" id="IPR009351">
    <property type="entry name" value="AlkZ-like"/>
</dbReference>
<dbReference type="Pfam" id="PF06224">
    <property type="entry name" value="AlkZ-like"/>
    <property type="match status" value="1"/>
</dbReference>
<dbReference type="PANTHER" id="PTHR30528">
    <property type="entry name" value="CYTOPLASMIC PROTEIN"/>
    <property type="match status" value="1"/>
</dbReference>
<reference evidence="1 2" key="1">
    <citation type="submission" date="2020-04" db="EMBL/GenBank/DDBJ databases">
        <title>Ferrimonas sp. S7 isolated from sea water.</title>
        <authorList>
            <person name="Bae S.S."/>
            <person name="Baek K."/>
        </authorList>
    </citation>
    <scope>NUCLEOTIDE SEQUENCE [LARGE SCALE GENOMIC DNA]</scope>
    <source>
        <strain evidence="1 2">S7</strain>
    </source>
</reference>
<evidence type="ECO:0000313" key="1">
    <source>
        <dbReference type="EMBL" id="QIZ75668.1"/>
    </source>
</evidence>
<proteinExistence type="predicted"/>
<dbReference type="Proteomes" id="UP000501602">
    <property type="component" value="Chromosome"/>
</dbReference>
<accession>A0A6H1UA18</accession>
<dbReference type="RefSeq" id="WP_168658929.1">
    <property type="nucleotide sequence ID" value="NZ_CP051180.1"/>
</dbReference>
<dbReference type="KEGG" id="fes:HER31_01365"/>
<name>A0A6H1UA18_9GAMM</name>
<dbReference type="PANTHER" id="PTHR30528:SF0">
    <property type="entry name" value="CYTOPLASMIC PROTEIN"/>
    <property type="match status" value="1"/>
</dbReference>
<evidence type="ECO:0000313" key="2">
    <source>
        <dbReference type="Proteomes" id="UP000501602"/>
    </source>
</evidence>
<gene>
    <name evidence="1" type="ORF">HER31_01365</name>
</gene>
<dbReference type="EMBL" id="CP051180">
    <property type="protein sequence ID" value="QIZ75668.1"/>
    <property type="molecule type" value="Genomic_DNA"/>
</dbReference>
<sequence length="401" mass="46340">MTESLSLPQAQKLVLLSQRLPPSQRRKPACAATLEVIEHLGYVQIDTISVVQRAHHHTLWNRNPRYQPQQLEQLLNEKRVFEYWSHAAAYLPMRDYRYSLPRKQQLLSGQQNHWYQRDERLIALIYERIRAEGPLMAKDFDHHGERSNDWYNKPAKRALEHLFMQGDLMVPKRISFHKVYDLTERVLPSGIDTSVPTAAEHANHLIRRYLEVNGLGLISEICYLLKNVKADVTAMVQQMLEAGELQQVMVAGTPYFALTGALALLSSPLQRSKLKILSPFDNLLIQRKRMQNLFGFDYLIECYVPAHKRQFGYFSLPVLWGGKLVARMDCKVDRKIAVLHIHHLVLEPSLKELDRFTKALSKELLAFMQFNACFRVELHRCSPQTAQTGLAAALKILVNQE</sequence>
<keyword evidence="2" id="KW-1185">Reference proteome</keyword>
<dbReference type="AlphaFoldDB" id="A0A6H1UA18"/>
<protein>
    <submittedName>
        <fullName evidence="1">Winged helix-turn-helix domain-containing protein</fullName>
    </submittedName>
</protein>
<organism evidence="1 2">
    <name type="scientific">Ferrimonas lipolytica</name>
    <dbReference type="NCBI Taxonomy" id="2724191"/>
    <lineage>
        <taxon>Bacteria</taxon>
        <taxon>Pseudomonadati</taxon>
        <taxon>Pseudomonadota</taxon>
        <taxon>Gammaproteobacteria</taxon>
        <taxon>Alteromonadales</taxon>
        <taxon>Ferrimonadaceae</taxon>
        <taxon>Ferrimonas</taxon>
    </lineage>
</organism>